<name>A0A8X7VJ80_BRACI</name>
<protein>
    <submittedName>
        <fullName evidence="1">Uncharacterized protein</fullName>
    </submittedName>
</protein>
<gene>
    <name evidence="1" type="ORF">Bca52824_023784</name>
</gene>
<comment type="caution">
    <text evidence="1">The sequence shown here is derived from an EMBL/GenBank/DDBJ whole genome shotgun (WGS) entry which is preliminary data.</text>
</comment>
<dbReference type="OrthoDB" id="10459097at2759"/>
<evidence type="ECO:0000313" key="1">
    <source>
        <dbReference type="EMBL" id="KAG2312227.1"/>
    </source>
</evidence>
<dbReference type="EMBL" id="JAAMPC010000005">
    <property type="protein sequence ID" value="KAG2312227.1"/>
    <property type="molecule type" value="Genomic_DNA"/>
</dbReference>
<reference evidence="1 2" key="1">
    <citation type="submission" date="2020-02" db="EMBL/GenBank/DDBJ databases">
        <authorList>
            <person name="Ma Q."/>
            <person name="Huang Y."/>
            <person name="Song X."/>
            <person name="Pei D."/>
        </authorList>
    </citation>
    <scope>NUCLEOTIDE SEQUENCE [LARGE SCALE GENOMIC DNA]</scope>
    <source>
        <strain evidence="1">Sxm20200214</strain>
        <tissue evidence="1">Leaf</tissue>
    </source>
</reference>
<accession>A0A8X7VJ80</accession>
<organism evidence="1 2">
    <name type="scientific">Brassica carinata</name>
    <name type="common">Ethiopian mustard</name>
    <name type="synonym">Abyssinian cabbage</name>
    <dbReference type="NCBI Taxonomy" id="52824"/>
    <lineage>
        <taxon>Eukaryota</taxon>
        <taxon>Viridiplantae</taxon>
        <taxon>Streptophyta</taxon>
        <taxon>Embryophyta</taxon>
        <taxon>Tracheophyta</taxon>
        <taxon>Spermatophyta</taxon>
        <taxon>Magnoliopsida</taxon>
        <taxon>eudicotyledons</taxon>
        <taxon>Gunneridae</taxon>
        <taxon>Pentapetalae</taxon>
        <taxon>rosids</taxon>
        <taxon>malvids</taxon>
        <taxon>Brassicales</taxon>
        <taxon>Brassicaceae</taxon>
        <taxon>Brassiceae</taxon>
        <taxon>Brassica</taxon>
    </lineage>
</organism>
<keyword evidence="2" id="KW-1185">Reference proteome</keyword>
<sequence>MARDDLTGIGIIPLTTHFATMMTTMKAFNDCLTRQNATRKVTNDRLDVIAAAVKLPAANDNKPETPCR</sequence>
<dbReference type="Proteomes" id="UP000886595">
    <property type="component" value="Unassembled WGS sequence"/>
</dbReference>
<dbReference type="AlphaFoldDB" id="A0A8X7VJ80"/>
<proteinExistence type="predicted"/>
<evidence type="ECO:0000313" key="2">
    <source>
        <dbReference type="Proteomes" id="UP000886595"/>
    </source>
</evidence>